<comment type="caution">
    <text evidence="1">The sequence shown here is derived from an EMBL/GenBank/DDBJ whole genome shotgun (WGS) entry which is preliminary data.</text>
</comment>
<dbReference type="Proteomes" id="UP000078295">
    <property type="component" value="Unassembled WGS sequence"/>
</dbReference>
<proteinExistence type="predicted"/>
<dbReference type="EMBL" id="LXHQ01000008">
    <property type="protein sequence ID" value="OAV28105.1"/>
    <property type="molecule type" value="Genomic_DNA"/>
</dbReference>
<evidence type="ECO:0000313" key="2">
    <source>
        <dbReference type="Proteomes" id="UP000078295"/>
    </source>
</evidence>
<accession>A0AB36DR73</accession>
<protein>
    <submittedName>
        <fullName evidence="1">Uncharacterized protein</fullName>
    </submittedName>
</protein>
<dbReference type="AlphaFoldDB" id="A0AB36DR73"/>
<evidence type="ECO:0000313" key="1">
    <source>
        <dbReference type="EMBL" id="OAV28105.1"/>
    </source>
</evidence>
<gene>
    <name evidence="1" type="ORF">AO370_0268</name>
</gene>
<reference evidence="1 2" key="1">
    <citation type="journal article" date="2016" name="Genome Biol. Evol.">
        <title>Comparative Genomic Analyses of the Moraxella catarrhalis Serosensitive and Seroresistant Lineages Demonstrate Their Independent Evolution.</title>
        <authorList>
            <person name="Earl J.P."/>
            <person name="de Vries S.P."/>
            <person name="Ahmed A."/>
            <person name="Powell E."/>
            <person name="Schultz M.P."/>
            <person name="Hermans P.W."/>
            <person name="Hill D.J."/>
            <person name="Zhou Z."/>
            <person name="Constantinidou C.I."/>
            <person name="Hu F.Z."/>
            <person name="Bootsma H.J."/>
            <person name="Ehrlich G.D."/>
        </authorList>
    </citation>
    <scope>NUCLEOTIDE SEQUENCE [LARGE SCALE GENOMIC DNA]</scope>
    <source>
        <strain evidence="1 2">F23</strain>
    </source>
</reference>
<name>A0AB36DR73_MORCA</name>
<sequence length="39" mass="4717">MYADHYVIWLNNSIQTINLDHQKRPLMSSAVFFDICLRY</sequence>
<organism evidence="1 2">
    <name type="scientific">Moraxella catarrhalis</name>
    <name type="common">Branhamella catarrhalis</name>
    <dbReference type="NCBI Taxonomy" id="480"/>
    <lineage>
        <taxon>Bacteria</taxon>
        <taxon>Pseudomonadati</taxon>
        <taxon>Pseudomonadota</taxon>
        <taxon>Gammaproteobacteria</taxon>
        <taxon>Moraxellales</taxon>
        <taxon>Moraxellaceae</taxon>
        <taxon>Moraxella</taxon>
    </lineage>
</organism>